<organism evidence="1 2">
    <name type="scientific">Gulo gulo</name>
    <name type="common">Wolverine</name>
    <name type="synonym">Gluton</name>
    <dbReference type="NCBI Taxonomy" id="48420"/>
    <lineage>
        <taxon>Eukaryota</taxon>
        <taxon>Metazoa</taxon>
        <taxon>Chordata</taxon>
        <taxon>Craniata</taxon>
        <taxon>Vertebrata</taxon>
        <taxon>Euteleostomi</taxon>
        <taxon>Mammalia</taxon>
        <taxon>Eutheria</taxon>
        <taxon>Laurasiatheria</taxon>
        <taxon>Carnivora</taxon>
        <taxon>Caniformia</taxon>
        <taxon>Musteloidea</taxon>
        <taxon>Mustelidae</taxon>
        <taxon>Guloninae</taxon>
        <taxon>Gulo</taxon>
    </lineage>
</organism>
<dbReference type="Proteomes" id="UP000269945">
    <property type="component" value="Unassembled WGS sequence"/>
</dbReference>
<dbReference type="Gene3D" id="3.30.1230.20">
    <property type="match status" value="1"/>
</dbReference>
<dbReference type="InterPro" id="IPR038579">
    <property type="entry name" value="Ribosomal_eS21_sf"/>
</dbReference>
<protein>
    <submittedName>
        <fullName evidence="1">Uncharacterized protein</fullName>
    </submittedName>
</protein>
<accession>A0A9X9Q246</accession>
<sequence>MNMAELDKVTGRFNSQFKTYTICGVIVECISQMIPCSTYPRPTAPFQRTFD</sequence>
<dbReference type="AlphaFoldDB" id="A0A9X9Q246"/>
<name>A0A9X9Q246_GULGU</name>
<dbReference type="EMBL" id="CYRY02020611">
    <property type="protein sequence ID" value="VCW97099.1"/>
    <property type="molecule type" value="Genomic_DNA"/>
</dbReference>
<comment type="caution">
    <text evidence="1">The sequence shown here is derived from an EMBL/GenBank/DDBJ whole genome shotgun (WGS) entry which is preliminary data.</text>
</comment>
<proteinExistence type="predicted"/>
<keyword evidence="2" id="KW-1185">Reference proteome</keyword>
<evidence type="ECO:0000313" key="2">
    <source>
        <dbReference type="Proteomes" id="UP000269945"/>
    </source>
</evidence>
<reference evidence="1 2" key="1">
    <citation type="submission" date="2018-10" db="EMBL/GenBank/DDBJ databases">
        <authorList>
            <person name="Ekblom R."/>
            <person name="Jareborg N."/>
        </authorList>
    </citation>
    <scope>NUCLEOTIDE SEQUENCE [LARGE SCALE GENOMIC DNA]</scope>
    <source>
        <tissue evidence="1">Muscle</tissue>
    </source>
</reference>
<gene>
    <name evidence="1" type="ORF">BN2614_LOCUS2</name>
</gene>
<evidence type="ECO:0000313" key="1">
    <source>
        <dbReference type="EMBL" id="VCW97099.1"/>
    </source>
</evidence>